<sequence length="205" mass="21000">MSRATVLVAAGGGGSPARHRGLIGRLEAAGFSVIAPEFAMLAAPRASVAEMEGRIAIMAEALAGADPALPLYGVGHSLGAALLIGFAGADMWHGPGARLSVPHQPRLAKVAALAPPVEFFLAPGAAEKLAVPLLLRSAGQDSITTPASHKAFLARLRCPVDFTVEPLAGHFSYMDMPPPGTGDGLSDGAAFRARIAAKICAFFRD</sequence>
<dbReference type="OrthoDB" id="9814760at2"/>
<reference evidence="1 2" key="1">
    <citation type="submission" date="2019-12" db="EMBL/GenBank/DDBJ databases">
        <title>Genomic-based taxomic classification of the family Erythrobacteraceae.</title>
        <authorList>
            <person name="Xu L."/>
        </authorList>
    </citation>
    <scope>NUCLEOTIDE SEQUENCE [LARGE SCALE GENOMIC DNA]</scope>
    <source>
        <strain evidence="1 2">M0322</strain>
    </source>
</reference>
<accession>A0A844YUL2</accession>
<dbReference type="InterPro" id="IPR029058">
    <property type="entry name" value="AB_hydrolase_fold"/>
</dbReference>
<dbReference type="Proteomes" id="UP000466966">
    <property type="component" value="Unassembled WGS sequence"/>
</dbReference>
<organism evidence="1 2">
    <name type="scientific">Alteraurantiacibacter buctensis</name>
    <dbReference type="NCBI Taxonomy" id="1503981"/>
    <lineage>
        <taxon>Bacteria</taxon>
        <taxon>Pseudomonadati</taxon>
        <taxon>Pseudomonadota</taxon>
        <taxon>Alphaproteobacteria</taxon>
        <taxon>Sphingomonadales</taxon>
        <taxon>Erythrobacteraceae</taxon>
        <taxon>Alteraurantiacibacter</taxon>
    </lineage>
</organism>
<dbReference type="RefSeq" id="WP_160770674.1">
    <property type="nucleotide sequence ID" value="NZ_WTYV01000001.1"/>
</dbReference>
<protein>
    <recommendedName>
        <fullName evidence="3">Alpha/beta hydrolase</fullName>
    </recommendedName>
</protein>
<dbReference type="EMBL" id="WTYV01000001">
    <property type="protein sequence ID" value="MXO70802.1"/>
    <property type="molecule type" value="Genomic_DNA"/>
</dbReference>
<comment type="caution">
    <text evidence="1">The sequence shown here is derived from an EMBL/GenBank/DDBJ whole genome shotgun (WGS) entry which is preliminary data.</text>
</comment>
<gene>
    <name evidence="1" type="ORF">GRI99_04035</name>
</gene>
<evidence type="ECO:0008006" key="3">
    <source>
        <dbReference type="Google" id="ProtNLM"/>
    </source>
</evidence>
<evidence type="ECO:0000313" key="2">
    <source>
        <dbReference type="Proteomes" id="UP000466966"/>
    </source>
</evidence>
<evidence type="ECO:0000313" key="1">
    <source>
        <dbReference type="EMBL" id="MXO70802.1"/>
    </source>
</evidence>
<keyword evidence="2" id="KW-1185">Reference proteome</keyword>
<dbReference type="AlphaFoldDB" id="A0A844YUL2"/>
<dbReference type="Gene3D" id="3.40.50.1820">
    <property type="entry name" value="alpha/beta hydrolase"/>
    <property type="match status" value="1"/>
</dbReference>
<name>A0A844YUL2_9SPHN</name>
<dbReference type="SUPFAM" id="SSF53474">
    <property type="entry name" value="alpha/beta-Hydrolases"/>
    <property type="match status" value="1"/>
</dbReference>
<proteinExistence type="predicted"/>